<accession>A0A9W8HI94</accession>
<dbReference type="EMBL" id="JANBUL010000083">
    <property type="protein sequence ID" value="KAJ2782080.1"/>
    <property type="molecule type" value="Genomic_DNA"/>
</dbReference>
<evidence type="ECO:0000256" key="6">
    <source>
        <dbReference type="ARBA" id="ARBA00023136"/>
    </source>
</evidence>
<keyword evidence="4 8" id="KW-0812">Transmembrane</keyword>
<feature type="transmembrane region" description="Helical" evidence="8">
    <location>
        <begin position="579"/>
        <end position="599"/>
    </location>
</feature>
<evidence type="ECO:0000256" key="2">
    <source>
        <dbReference type="ARBA" id="ARBA00008170"/>
    </source>
</evidence>
<keyword evidence="6 8" id="KW-0472">Membrane</keyword>
<feature type="compositionally biased region" description="Low complexity" evidence="7">
    <location>
        <begin position="491"/>
        <end position="500"/>
    </location>
</feature>
<comment type="subcellular location">
    <subcellularLocation>
        <location evidence="1">Membrane</location>
        <topology evidence="1">Multi-pass membrane protein</topology>
    </subcellularLocation>
</comment>
<reference evidence="11" key="1">
    <citation type="submission" date="2022-07" db="EMBL/GenBank/DDBJ databases">
        <title>Phylogenomic reconstructions and comparative analyses of Kickxellomycotina fungi.</title>
        <authorList>
            <person name="Reynolds N.K."/>
            <person name="Stajich J.E."/>
            <person name="Barry K."/>
            <person name="Grigoriev I.V."/>
            <person name="Crous P."/>
            <person name="Smith M.E."/>
        </authorList>
    </citation>
    <scope>NUCLEOTIDE SEQUENCE</scope>
    <source>
        <strain evidence="11">NBRC 105414</strain>
    </source>
</reference>
<gene>
    <name evidence="11" type="ORF">H4R18_002500</name>
</gene>
<protein>
    <recommendedName>
        <fullName evidence="10">Sodium/calcium exchanger membrane region domain-containing protein</fullName>
    </recommendedName>
</protein>
<dbReference type="Proteomes" id="UP001140217">
    <property type="component" value="Unassembled WGS sequence"/>
</dbReference>
<feature type="transmembrane region" description="Helical" evidence="8">
    <location>
        <begin position="619"/>
        <end position="640"/>
    </location>
</feature>
<dbReference type="AlphaFoldDB" id="A0A9W8HI94"/>
<dbReference type="InterPro" id="IPR044880">
    <property type="entry name" value="NCX_ion-bd_dom_sf"/>
</dbReference>
<keyword evidence="9" id="KW-0732">Signal</keyword>
<dbReference type="Gene3D" id="1.20.1420.30">
    <property type="entry name" value="NCX, central ion-binding region"/>
    <property type="match status" value="2"/>
</dbReference>
<dbReference type="OrthoDB" id="407410at2759"/>
<feature type="signal peptide" evidence="9">
    <location>
        <begin position="1"/>
        <end position="19"/>
    </location>
</feature>
<feature type="transmembrane region" description="Helical" evidence="8">
    <location>
        <begin position="149"/>
        <end position="169"/>
    </location>
</feature>
<comment type="similarity">
    <text evidence="2">Belongs to the Ca(2+):cation antiporter (CaCA) (TC 2.A.19) family.</text>
</comment>
<dbReference type="GO" id="GO:0006874">
    <property type="term" value="P:intracellular calcium ion homeostasis"/>
    <property type="evidence" value="ECO:0007669"/>
    <property type="project" value="TreeGrafter"/>
</dbReference>
<dbReference type="GO" id="GO:0016020">
    <property type="term" value="C:membrane"/>
    <property type="evidence" value="ECO:0007669"/>
    <property type="project" value="UniProtKB-SubCell"/>
</dbReference>
<feature type="compositionally biased region" description="Pro residues" evidence="7">
    <location>
        <begin position="359"/>
        <end position="371"/>
    </location>
</feature>
<dbReference type="PANTHER" id="PTHR12266">
    <property type="entry name" value="NA+/CA2+ K+ INDEPENDENT EXCHANGER"/>
    <property type="match status" value="1"/>
</dbReference>
<feature type="region of interest" description="Disordered" evidence="7">
    <location>
        <begin position="228"/>
        <end position="279"/>
    </location>
</feature>
<feature type="transmembrane region" description="Helical" evidence="8">
    <location>
        <begin position="74"/>
        <end position="94"/>
    </location>
</feature>
<proteinExistence type="inferred from homology"/>
<evidence type="ECO:0000256" key="9">
    <source>
        <dbReference type="SAM" id="SignalP"/>
    </source>
</evidence>
<keyword evidence="12" id="KW-1185">Reference proteome</keyword>
<evidence type="ECO:0000313" key="11">
    <source>
        <dbReference type="EMBL" id="KAJ2782080.1"/>
    </source>
</evidence>
<feature type="chain" id="PRO_5040990135" description="Sodium/calcium exchanger membrane region domain-containing protein" evidence="9">
    <location>
        <begin position="20"/>
        <end position="737"/>
    </location>
</feature>
<comment type="caution">
    <text evidence="11">The sequence shown here is derived from an EMBL/GenBank/DDBJ whole genome shotgun (WGS) entry which is preliminary data.</text>
</comment>
<feature type="transmembrane region" description="Helical" evidence="8">
    <location>
        <begin position="115"/>
        <end position="137"/>
    </location>
</feature>
<keyword evidence="5 8" id="KW-1133">Transmembrane helix</keyword>
<evidence type="ECO:0000256" key="3">
    <source>
        <dbReference type="ARBA" id="ARBA00022448"/>
    </source>
</evidence>
<feature type="region of interest" description="Disordered" evidence="7">
    <location>
        <begin position="336"/>
        <end position="378"/>
    </location>
</feature>
<evidence type="ECO:0000256" key="4">
    <source>
        <dbReference type="ARBA" id="ARBA00022692"/>
    </source>
</evidence>
<evidence type="ECO:0000259" key="10">
    <source>
        <dbReference type="Pfam" id="PF01699"/>
    </source>
</evidence>
<feature type="transmembrane region" description="Helical" evidence="8">
    <location>
        <begin position="647"/>
        <end position="674"/>
    </location>
</feature>
<feature type="region of interest" description="Disordered" evidence="7">
    <location>
        <begin position="491"/>
        <end position="514"/>
    </location>
</feature>
<feature type="transmembrane region" description="Helical" evidence="8">
    <location>
        <begin position="686"/>
        <end position="706"/>
    </location>
</feature>
<dbReference type="InterPro" id="IPR004837">
    <property type="entry name" value="NaCa_Exmemb"/>
</dbReference>
<evidence type="ECO:0000256" key="8">
    <source>
        <dbReference type="SAM" id="Phobius"/>
    </source>
</evidence>
<evidence type="ECO:0000256" key="5">
    <source>
        <dbReference type="ARBA" id="ARBA00022989"/>
    </source>
</evidence>
<feature type="transmembrane region" description="Helical" evidence="8">
    <location>
        <begin position="181"/>
        <end position="198"/>
    </location>
</feature>
<evidence type="ECO:0000313" key="12">
    <source>
        <dbReference type="Proteomes" id="UP001140217"/>
    </source>
</evidence>
<organism evidence="11 12">
    <name type="scientific">Coemansia javaensis</name>
    <dbReference type="NCBI Taxonomy" id="2761396"/>
    <lineage>
        <taxon>Eukaryota</taxon>
        <taxon>Fungi</taxon>
        <taxon>Fungi incertae sedis</taxon>
        <taxon>Zoopagomycota</taxon>
        <taxon>Kickxellomycotina</taxon>
        <taxon>Kickxellomycetes</taxon>
        <taxon>Kickxellales</taxon>
        <taxon>Kickxellaceae</taxon>
        <taxon>Coemansia</taxon>
    </lineage>
</organism>
<feature type="domain" description="Sodium/calcium exchanger membrane region" evidence="10">
    <location>
        <begin position="586"/>
        <end position="731"/>
    </location>
</feature>
<dbReference type="Pfam" id="PF01699">
    <property type="entry name" value="Na_Ca_ex"/>
    <property type="match status" value="2"/>
</dbReference>
<feature type="domain" description="Sodium/calcium exchanger membrane region" evidence="10">
    <location>
        <begin position="81"/>
        <end position="220"/>
    </location>
</feature>
<dbReference type="GO" id="GO:0008324">
    <property type="term" value="F:monoatomic cation transmembrane transporter activity"/>
    <property type="evidence" value="ECO:0007669"/>
    <property type="project" value="TreeGrafter"/>
</dbReference>
<evidence type="ECO:0000256" key="7">
    <source>
        <dbReference type="SAM" id="MobiDB-lite"/>
    </source>
</evidence>
<evidence type="ECO:0000256" key="1">
    <source>
        <dbReference type="ARBA" id="ARBA00004141"/>
    </source>
</evidence>
<feature type="compositionally biased region" description="Low complexity" evidence="7">
    <location>
        <begin position="241"/>
        <end position="257"/>
    </location>
</feature>
<dbReference type="InterPro" id="IPR051359">
    <property type="entry name" value="CaCA_antiporter"/>
</dbReference>
<feature type="transmembrane region" description="Helical" evidence="8">
    <location>
        <begin position="718"/>
        <end position="735"/>
    </location>
</feature>
<sequence length="737" mass="75025">MRPCIWLLGAAAAAGLAAAAAQGGAEPDGQQRCRRAIRARGGCERIRRACAAYGSGRGGYIGAYYCADARWRGGMLAAGAAWLGLLFVWLGVAASEYLSPNIVAATRLLRMPEGLAGVTLLALGNGAPDLSATLSAVRAGSGALAVGQIVGGAAFTASVVAAATTLAVPEYAVSRRSYRRELCFFVAATALVAAAVVLRRLAPPLAACMLALYAAYVATVAGTTYAEQSQSQDLDPDLDLDLGPGPAQPAEPAGAAGSTPSLLRMAPGPPVRRRRTISGGAEHAERDLWNLEPLRSGSPSARAVCGVLEHHRKSLLAAAECSDMVCALCCAEEEEVEDEGTPHLGPDILITPARDEPPAPDLGPGPGPGPGPGRAYLWSRPRKGAAHLRSSSAPGPRAGASAASPLLLVAAEPPAPRCASHSSGSGISNNSHGTCLQAVACELVPTLRHWHAGATAALKAFVALTALPVLLLTLTVPVAAGAAADRTTAAASRAPSGSASPLPPSEQLRPGGASAARRRARAAASYVRSAASLAFLYWGLCSGAGPLPSRHAAAGVLAAALAANRAYRGQELRRRRRWLCAVPCAVGLAAALAWVTVVADEVVSLTQALGAVLGLSEEMLGLTVVGFGNSLGDLVTNLTLARMGYPLMALSACFGGPMLTLLLGVGVAACAIVARGGSPDLAISSPTVVVSALCLVANALLFLVAIPRRGYRMTRSTALSALLVYSAGMAVNVWIEW</sequence>
<dbReference type="PANTHER" id="PTHR12266:SF0">
    <property type="entry name" value="MITOCHONDRIAL SODIUM_CALCIUM EXCHANGER PROTEIN"/>
    <property type="match status" value="1"/>
</dbReference>
<keyword evidence="3" id="KW-0813">Transport</keyword>
<name>A0A9W8HI94_9FUNG</name>